<sequence>MKQKLSIILLTLTFLVACNSTEKKANSNPTTNSNDDASAVAPKVEEKALRTNVYISKHCLFEPPPPEPEALAEILIGALVPLVVNSAVDYYKKKLTEIKKNENKGHIYADLYRVVNATDKYAYPILDPSFSCVTVITGMFYPSQLNKGFYSHAGKISYTDLEKLDTTEKVVKYLNENLPKVAPQNAPSRYEPKPLFETGELYSVYEYKMHQSNDKTGFKVENTFLHIAKLLKDEKERGQIYITSIMGPGKTESGSEYATITMNFGEVTPGTTKTFKPTDKKWMTGYYQTPGMSMSSWGAFVRDVTPIITSPTFKPADLREMIGKVYSPVRIDVTNVQLKEPTKGDKFLAELLENIKEPLSTAIVSKLTPTDNEEAKRDAKIALQEAVTAYNTAINSETSDSYNIELQKLKFDKACEAYKELGGICMALPVKPKPKPNPKPNPE</sequence>
<evidence type="ECO:0008006" key="4">
    <source>
        <dbReference type="Google" id="ProtNLM"/>
    </source>
</evidence>
<feature type="signal peptide" evidence="1">
    <location>
        <begin position="1"/>
        <end position="25"/>
    </location>
</feature>
<protein>
    <recommendedName>
        <fullName evidence="4">Lipoprotein</fullName>
    </recommendedName>
</protein>
<dbReference type="EMBL" id="JAQQXP010000004">
    <property type="protein sequence ID" value="MDC8832816.1"/>
    <property type="molecule type" value="Genomic_DNA"/>
</dbReference>
<gene>
    <name evidence="2" type="ORF">OIK42_18850</name>
</gene>
<name>A0ABT5L711_9ALTE</name>
<dbReference type="RefSeq" id="WP_273642691.1">
    <property type="nucleotide sequence ID" value="NZ_JAQQXP010000004.1"/>
</dbReference>
<keyword evidence="1" id="KW-0732">Signal</keyword>
<reference evidence="2 3" key="1">
    <citation type="submission" date="2022-10" db="EMBL/GenBank/DDBJ databases">
        <title>Alteromonas sp. chi3 Genome sequencing.</title>
        <authorList>
            <person name="Park S."/>
        </authorList>
    </citation>
    <scope>NUCLEOTIDE SEQUENCE [LARGE SCALE GENOMIC DNA]</scope>
    <source>
        <strain evidence="3">chi3</strain>
    </source>
</reference>
<evidence type="ECO:0000313" key="2">
    <source>
        <dbReference type="EMBL" id="MDC8832816.1"/>
    </source>
</evidence>
<keyword evidence="3" id="KW-1185">Reference proteome</keyword>
<evidence type="ECO:0000313" key="3">
    <source>
        <dbReference type="Proteomes" id="UP001218788"/>
    </source>
</evidence>
<accession>A0ABT5L711</accession>
<dbReference type="Proteomes" id="UP001218788">
    <property type="component" value="Unassembled WGS sequence"/>
</dbReference>
<evidence type="ECO:0000256" key="1">
    <source>
        <dbReference type="SAM" id="SignalP"/>
    </source>
</evidence>
<dbReference type="PROSITE" id="PS51257">
    <property type="entry name" value="PROKAR_LIPOPROTEIN"/>
    <property type="match status" value="1"/>
</dbReference>
<organism evidence="2 3">
    <name type="scientific">Alteromonas gilva</name>
    <dbReference type="NCBI Taxonomy" id="2987522"/>
    <lineage>
        <taxon>Bacteria</taxon>
        <taxon>Pseudomonadati</taxon>
        <taxon>Pseudomonadota</taxon>
        <taxon>Gammaproteobacteria</taxon>
        <taxon>Alteromonadales</taxon>
        <taxon>Alteromonadaceae</taxon>
        <taxon>Alteromonas/Salinimonas group</taxon>
        <taxon>Alteromonas</taxon>
    </lineage>
</organism>
<comment type="caution">
    <text evidence="2">The sequence shown here is derived from an EMBL/GenBank/DDBJ whole genome shotgun (WGS) entry which is preliminary data.</text>
</comment>
<feature type="chain" id="PRO_5047452156" description="Lipoprotein" evidence="1">
    <location>
        <begin position="26"/>
        <end position="443"/>
    </location>
</feature>
<proteinExistence type="predicted"/>